<name>A0A6H1ZVW0_9ZZZZ</name>
<dbReference type="AlphaFoldDB" id="A0A6H1ZVW0"/>
<reference evidence="1" key="1">
    <citation type="submission" date="2020-03" db="EMBL/GenBank/DDBJ databases">
        <title>The deep terrestrial virosphere.</title>
        <authorList>
            <person name="Holmfeldt K."/>
            <person name="Nilsson E."/>
            <person name="Simone D."/>
            <person name="Lopez-Fernandez M."/>
            <person name="Wu X."/>
            <person name="de Brujin I."/>
            <person name="Lundin D."/>
            <person name="Andersson A."/>
            <person name="Bertilsson S."/>
            <person name="Dopson M."/>
        </authorList>
    </citation>
    <scope>NUCLEOTIDE SEQUENCE</scope>
    <source>
        <strain evidence="1">TM448A02238</strain>
    </source>
</reference>
<proteinExistence type="predicted"/>
<gene>
    <name evidence="1" type="ORF">TM448A02238_0003</name>
</gene>
<protein>
    <submittedName>
        <fullName evidence="1">Uncharacterized protein</fullName>
    </submittedName>
</protein>
<dbReference type="EMBL" id="MT144280">
    <property type="protein sequence ID" value="QJA51648.1"/>
    <property type="molecule type" value="Genomic_DNA"/>
</dbReference>
<accession>A0A6H1ZVW0</accession>
<evidence type="ECO:0000313" key="1">
    <source>
        <dbReference type="EMBL" id="QJA51648.1"/>
    </source>
</evidence>
<organism evidence="1">
    <name type="scientific">viral metagenome</name>
    <dbReference type="NCBI Taxonomy" id="1070528"/>
    <lineage>
        <taxon>unclassified sequences</taxon>
        <taxon>metagenomes</taxon>
        <taxon>organismal metagenomes</taxon>
    </lineage>
</organism>
<sequence length="197" mass="21375">MAGRVSSKSAEEVLQSQFCSSEQAQLNVMRNYPYTARLVGGALTTAGVQWGALSTLTTGPATSKSSNMITVLSSTISWPGLDGEYIDEMEVGLTASLRSTVHSTVSETTVGFVWQIKDQSETTWTNINTAVTLRSTIAAERTVSGYRMRGDATLATGYNKLPINIRMRAYTKNSSPYKGRARVKSSSYVIVKSRHTA</sequence>